<dbReference type="InterPro" id="IPR050330">
    <property type="entry name" value="Bact_OuterMem_StrucFunc"/>
</dbReference>
<proteinExistence type="predicted"/>
<dbReference type="Gene3D" id="3.30.1330.60">
    <property type="entry name" value="OmpA-like domain"/>
    <property type="match status" value="1"/>
</dbReference>
<dbReference type="PROSITE" id="PS51123">
    <property type="entry name" value="OMPA_2"/>
    <property type="match status" value="1"/>
</dbReference>
<comment type="caution">
    <text evidence="5">The sequence shown here is derived from an EMBL/GenBank/DDBJ whole genome shotgun (WGS) entry which is preliminary data.</text>
</comment>
<evidence type="ECO:0000256" key="3">
    <source>
        <dbReference type="SAM" id="SignalP"/>
    </source>
</evidence>
<dbReference type="InterPro" id="IPR006665">
    <property type="entry name" value="OmpA-like"/>
</dbReference>
<gene>
    <name evidence="5" type="ORF">GCM10023198_52220</name>
</gene>
<evidence type="ECO:0000313" key="5">
    <source>
        <dbReference type="EMBL" id="GAA4721518.1"/>
    </source>
</evidence>
<dbReference type="Pfam" id="PF00691">
    <property type="entry name" value="OmpA"/>
    <property type="match status" value="1"/>
</dbReference>
<reference evidence="6" key="1">
    <citation type="journal article" date="2019" name="Int. J. Syst. Evol. Microbiol.">
        <title>The Global Catalogue of Microorganisms (GCM) 10K type strain sequencing project: providing services to taxonomists for standard genome sequencing and annotation.</title>
        <authorList>
            <consortium name="The Broad Institute Genomics Platform"/>
            <consortium name="The Broad Institute Genome Sequencing Center for Infectious Disease"/>
            <person name="Wu L."/>
            <person name="Ma J."/>
        </authorList>
    </citation>
    <scope>NUCLEOTIDE SEQUENCE [LARGE SCALE GENOMIC DNA]</scope>
    <source>
        <strain evidence="6">JCM 17975</strain>
    </source>
</reference>
<feature type="domain" description="OmpA-like" evidence="4">
    <location>
        <begin position="100"/>
        <end position="219"/>
    </location>
</feature>
<protein>
    <recommendedName>
        <fullName evidence="4">OmpA-like domain-containing protein</fullName>
    </recommendedName>
</protein>
<dbReference type="CDD" id="cd07185">
    <property type="entry name" value="OmpA_C-like"/>
    <property type="match status" value="1"/>
</dbReference>
<feature type="chain" id="PRO_5045117482" description="OmpA-like domain-containing protein" evidence="3">
    <location>
        <begin position="21"/>
        <end position="220"/>
    </location>
</feature>
<dbReference type="EMBL" id="BAABHM010000035">
    <property type="protein sequence ID" value="GAA4721518.1"/>
    <property type="molecule type" value="Genomic_DNA"/>
</dbReference>
<dbReference type="RefSeq" id="WP_253869062.1">
    <property type="nucleotide sequence ID" value="NZ_BAABHM010000035.1"/>
</dbReference>
<dbReference type="PANTHER" id="PTHR30329">
    <property type="entry name" value="STATOR ELEMENT OF FLAGELLAR MOTOR COMPLEX"/>
    <property type="match status" value="1"/>
</dbReference>
<evidence type="ECO:0000313" key="6">
    <source>
        <dbReference type="Proteomes" id="UP001500843"/>
    </source>
</evidence>
<evidence type="ECO:0000256" key="1">
    <source>
        <dbReference type="PROSITE-ProRule" id="PRU00473"/>
    </source>
</evidence>
<keyword evidence="3" id="KW-0732">Signal</keyword>
<keyword evidence="1" id="KW-0472">Membrane</keyword>
<dbReference type="SUPFAM" id="SSF103088">
    <property type="entry name" value="OmpA-like"/>
    <property type="match status" value="1"/>
</dbReference>
<evidence type="ECO:0000259" key="4">
    <source>
        <dbReference type="PROSITE" id="PS51123"/>
    </source>
</evidence>
<feature type="signal peptide" evidence="3">
    <location>
        <begin position="1"/>
        <end position="20"/>
    </location>
</feature>
<dbReference type="PANTHER" id="PTHR30329:SF21">
    <property type="entry name" value="LIPOPROTEIN YIAD-RELATED"/>
    <property type="match status" value="1"/>
</dbReference>
<organism evidence="5 6">
    <name type="scientific">Promicromonospora umidemergens</name>
    <dbReference type="NCBI Taxonomy" id="629679"/>
    <lineage>
        <taxon>Bacteria</taxon>
        <taxon>Bacillati</taxon>
        <taxon>Actinomycetota</taxon>
        <taxon>Actinomycetes</taxon>
        <taxon>Micrococcales</taxon>
        <taxon>Promicromonosporaceae</taxon>
        <taxon>Promicromonospora</taxon>
    </lineage>
</organism>
<feature type="region of interest" description="Disordered" evidence="2">
    <location>
        <begin position="178"/>
        <end position="220"/>
    </location>
</feature>
<accession>A0ABP8Y5C1</accession>
<sequence length="220" mass="23561">MSLAAGALAAVLALGGVVGADSSASPSPSPDPTLMAELAEQQQADLERLESVPVTDTMRADATFDLRTDDARWDLLAEDATWDLRPDDSITPLEEVVEEGEETTVRLTSDLLFQFGEHRVTKSAGAAVRDLLDEVPQDAKVAVDGHTDSIGDDSFNDQLSKRRAQAVADVLRDARPDLRLTVKGHGERQPIAENEADGKDNPAGRAKNRRVEVSYTGTAG</sequence>
<evidence type="ECO:0000256" key="2">
    <source>
        <dbReference type="SAM" id="MobiDB-lite"/>
    </source>
</evidence>
<keyword evidence="6" id="KW-1185">Reference proteome</keyword>
<dbReference type="Proteomes" id="UP001500843">
    <property type="component" value="Unassembled WGS sequence"/>
</dbReference>
<name>A0ABP8Y5C1_9MICO</name>
<feature type="compositionally biased region" description="Basic and acidic residues" evidence="2">
    <location>
        <begin position="178"/>
        <end position="202"/>
    </location>
</feature>
<dbReference type="InterPro" id="IPR036737">
    <property type="entry name" value="OmpA-like_sf"/>
</dbReference>